<evidence type="ECO:0000313" key="1">
    <source>
        <dbReference type="EMBL" id="MPN11630.1"/>
    </source>
</evidence>
<reference evidence="1" key="1">
    <citation type="submission" date="2019-08" db="EMBL/GenBank/DDBJ databases">
        <authorList>
            <person name="Kucharzyk K."/>
            <person name="Murdoch R.W."/>
            <person name="Higgins S."/>
            <person name="Loffler F."/>
        </authorList>
    </citation>
    <scope>NUCLEOTIDE SEQUENCE</scope>
</reference>
<name>A0A645FCI9_9ZZZZ</name>
<comment type="caution">
    <text evidence="1">The sequence shown here is derived from an EMBL/GenBank/DDBJ whole genome shotgun (WGS) entry which is preliminary data.</text>
</comment>
<dbReference type="Gene3D" id="3.30.420.40">
    <property type="match status" value="1"/>
</dbReference>
<gene>
    <name evidence="1" type="ORF">SDC9_158934</name>
</gene>
<sequence length="93" mass="10584">MLAQGESKEDISKYCIEYIKAVLEKMTKNLLNKYGDLPLVYAGGVMSNRIISAYFKEKYHAKFAKPEFSCDNAAGIAILSAYKDYLNRTEMKK</sequence>
<accession>A0A645FCI9</accession>
<protein>
    <submittedName>
        <fullName evidence="1">Uncharacterized protein</fullName>
    </submittedName>
</protein>
<dbReference type="AlphaFoldDB" id="A0A645FCI9"/>
<dbReference type="EMBL" id="VSSQ01057862">
    <property type="protein sequence ID" value="MPN11630.1"/>
    <property type="molecule type" value="Genomic_DNA"/>
</dbReference>
<proteinExistence type="predicted"/>
<organism evidence="1">
    <name type="scientific">bioreactor metagenome</name>
    <dbReference type="NCBI Taxonomy" id="1076179"/>
    <lineage>
        <taxon>unclassified sequences</taxon>
        <taxon>metagenomes</taxon>
        <taxon>ecological metagenomes</taxon>
    </lineage>
</organism>